<keyword evidence="5" id="KW-0677">Repeat</keyword>
<evidence type="ECO:0000256" key="9">
    <source>
        <dbReference type="SAM" id="MobiDB-lite"/>
    </source>
</evidence>
<dbReference type="eggNOG" id="KOG1963">
    <property type="taxonomic scope" value="Eukaryota"/>
</dbReference>
<evidence type="ECO:0000256" key="3">
    <source>
        <dbReference type="ARBA" id="ARBA00022552"/>
    </source>
</evidence>
<dbReference type="SUPFAM" id="SSF50978">
    <property type="entry name" value="WD40 repeat-like"/>
    <property type="match status" value="1"/>
</dbReference>
<dbReference type="SMART" id="SM00320">
    <property type="entry name" value="WD40"/>
    <property type="match status" value="3"/>
</dbReference>
<gene>
    <name evidence="11" type="ORF">T551_00348</name>
</gene>
<dbReference type="Proteomes" id="UP000053447">
    <property type="component" value="Unassembled WGS sequence"/>
</dbReference>
<dbReference type="InterPro" id="IPR036322">
    <property type="entry name" value="WD40_repeat_dom_sf"/>
</dbReference>
<keyword evidence="3" id="KW-0698">rRNA processing</keyword>
<dbReference type="PANTHER" id="PTHR44215">
    <property type="entry name" value="WD REPEAT-CONTAINING PROTEIN 75"/>
    <property type="match status" value="1"/>
</dbReference>
<dbReference type="RefSeq" id="XP_018230949.1">
    <property type="nucleotide sequence ID" value="XM_018372615.1"/>
</dbReference>
<evidence type="ECO:0000256" key="7">
    <source>
        <dbReference type="ARBA" id="ARBA00023242"/>
    </source>
</evidence>
<name>A0A0W4ZV57_PNEJ7</name>
<feature type="repeat" description="WD" evidence="8">
    <location>
        <begin position="356"/>
        <end position="397"/>
    </location>
</feature>
<protein>
    <recommendedName>
        <fullName evidence="10">WD repeat-containing protein 75 second beta-propeller domain-containing protein</fullName>
    </recommendedName>
</protein>
<reference evidence="12" key="1">
    <citation type="journal article" date="2016" name="Nat. Commun.">
        <title>Genome analysis of three Pneumocystis species reveals adaptation mechanisms to life exclusively in mammalian hosts.</title>
        <authorList>
            <person name="Ma L."/>
            <person name="Chen Z."/>
            <person name="Huang D.W."/>
            <person name="Kutty G."/>
            <person name="Ishihara M."/>
            <person name="Wang H."/>
            <person name="Abouelleil A."/>
            <person name="Bishop L."/>
            <person name="Davey E."/>
            <person name="Deng R."/>
            <person name="Deng X."/>
            <person name="Fan L."/>
            <person name="Fantoni G."/>
            <person name="Fitzgerald M."/>
            <person name="Gogineni E."/>
            <person name="Goldberg J.M."/>
            <person name="Handley G."/>
            <person name="Hu X."/>
            <person name="Huber C."/>
            <person name="Jiao X."/>
            <person name="Jones K."/>
            <person name="Levin J.Z."/>
            <person name="Liu Y."/>
            <person name="Macdonald P."/>
            <person name="Melnikov A."/>
            <person name="Raley C."/>
            <person name="Sassi M."/>
            <person name="Sherman B.T."/>
            <person name="Song X."/>
            <person name="Sykes S."/>
            <person name="Tran B."/>
            <person name="Walsh L."/>
            <person name="Xia Y."/>
            <person name="Yang J."/>
            <person name="Young S."/>
            <person name="Zeng Q."/>
            <person name="Zheng X."/>
            <person name="Stephens R."/>
            <person name="Nusbaum C."/>
            <person name="Birren B.W."/>
            <person name="Azadi P."/>
            <person name="Lempicki R.A."/>
            <person name="Cuomo C.A."/>
            <person name="Kovacs J.A."/>
        </authorList>
    </citation>
    <scope>NUCLEOTIDE SEQUENCE [LARGE SCALE GENOMIC DNA]</scope>
    <source>
        <strain evidence="12">RU7</strain>
    </source>
</reference>
<feature type="compositionally biased region" description="Acidic residues" evidence="9">
    <location>
        <begin position="1"/>
        <end position="15"/>
    </location>
</feature>
<keyword evidence="12" id="KW-1185">Reference proteome</keyword>
<dbReference type="InterPro" id="IPR053826">
    <property type="entry name" value="WDR75"/>
</dbReference>
<evidence type="ECO:0000256" key="8">
    <source>
        <dbReference type="PROSITE-ProRule" id="PRU00221"/>
    </source>
</evidence>
<dbReference type="GO" id="GO:2000234">
    <property type="term" value="P:positive regulation of rRNA processing"/>
    <property type="evidence" value="ECO:0007669"/>
    <property type="project" value="TreeGrafter"/>
</dbReference>
<dbReference type="STRING" id="1408657.A0A0W4ZV57"/>
<evidence type="ECO:0000313" key="11">
    <source>
        <dbReference type="EMBL" id="KTW32257.1"/>
    </source>
</evidence>
<dbReference type="VEuPathDB" id="FungiDB:T551_00348"/>
<feature type="region of interest" description="Disordered" evidence="9">
    <location>
        <begin position="1"/>
        <end position="40"/>
    </location>
</feature>
<evidence type="ECO:0000259" key="10">
    <source>
        <dbReference type="Pfam" id="PF23769"/>
    </source>
</evidence>
<feature type="compositionally biased region" description="Basic and acidic residues" evidence="9">
    <location>
        <begin position="16"/>
        <end position="38"/>
    </location>
</feature>
<evidence type="ECO:0000313" key="12">
    <source>
        <dbReference type="Proteomes" id="UP000053447"/>
    </source>
</evidence>
<dbReference type="SUPFAM" id="SSF50998">
    <property type="entry name" value="Quinoprotein alcohol dehydrogenase-like"/>
    <property type="match status" value="1"/>
</dbReference>
<dbReference type="Pfam" id="PF23869">
    <property type="entry name" value="Beta-prop_WDR75_1st"/>
    <property type="match status" value="1"/>
</dbReference>
<keyword evidence="4 8" id="KW-0853">WD repeat</keyword>
<dbReference type="GeneID" id="28938870"/>
<dbReference type="Gene3D" id="2.130.10.10">
    <property type="entry name" value="YVTN repeat-like/Quinoprotein amine dehydrogenase"/>
    <property type="match status" value="3"/>
</dbReference>
<dbReference type="InterPro" id="IPR015943">
    <property type="entry name" value="WD40/YVTN_repeat-like_dom_sf"/>
</dbReference>
<evidence type="ECO:0000256" key="6">
    <source>
        <dbReference type="ARBA" id="ARBA00023163"/>
    </source>
</evidence>
<dbReference type="GO" id="GO:0003723">
    <property type="term" value="F:RNA binding"/>
    <property type="evidence" value="ECO:0007669"/>
    <property type="project" value="InterPro"/>
</dbReference>
<keyword evidence="7" id="KW-0539">Nucleus</keyword>
<evidence type="ECO:0000256" key="5">
    <source>
        <dbReference type="ARBA" id="ARBA00022737"/>
    </source>
</evidence>
<keyword evidence="6" id="KW-0804">Transcription</keyword>
<dbReference type="InterPro" id="IPR001680">
    <property type="entry name" value="WD40_rpt"/>
</dbReference>
<dbReference type="InterPro" id="IPR011047">
    <property type="entry name" value="Quinoprotein_ADH-like_sf"/>
</dbReference>
<evidence type="ECO:0000256" key="4">
    <source>
        <dbReference type="ARBA" id="ARBA00022574"/>
    </source>
</evidence>
<evidence type="ECO:0000256" key="1">
    <source>
        <dbReference type="ARBA" id="ARBA00004604"/>
    </source>
</evidence>
<feature type="domain" description="WD repeat-containing protein 75 second beta-propeller" evidence="10">
    <location>
        <begin position="475"/>
        <end position="765"/>
    </location>
</feature>
<dbReference type="Pfam" id="PF23769">
    <property type="entry name" value="Beta-prop_WDR75_2nd"/>
    <property type="match status" value="1"/>
</dbReference>
<dbReference type="GO" id="GO:0006364">
    <property type="term" value="P:rRNA processing"/>
    <property type="evidence" value="ECO:0007669"/>
    <property type="project" value="UniProtKB-KW"/>
</dbReference>
<dbReference type="GO" id="GO:0032040">
    <property type="term" value="C:small-subunit processome"/>
    <property type="evidence" value="ECO:0007669"/>
    <property type="project" value="InterPro"/>
</dbReference>
<keyword evidence="2" id="KW-0690">Ribosome biogenesis</keyword>
<dbReference type="OrthoDB" id="4096at2759"/>
<proteinExistence type="predicted"/>
<dbReference type="AlphaFoldDB" id="A0A0W4ZV57"/>
<accession>A0A0W4ZV57</accession>
<dbReference type="EMBL" id="LFWA01000002">
    <property type="protein sequence ID" value="KTW32257.1"/>
    <property type="molecule type" value="Genomic_DNA"/>
</dbReference>
<sequence length="892" mass="102938">MHQIDTDEPMEDVLEDCSKKSKFTEQENSEKKVQNSEKEDIEECEMQDGDFFFEKKEKKQKKNALLGAKTENKKLNTINTSICLSEKFKSMEMNILDEEDKKKKKKRLLSWKIQSVSGGYFSDLAPIFTKDEKSIFVAIGSFVKVYNIKTRICTQTIGNLDQRDCLNLPKITAMELDPSNEYRIYVADEEGTIKLWDWMDNNLLNSRHTRKKIHYISIPSSNPSCVYVVLEHNSLHPSNSHDSSVYSYTFPSSVSTSTKVIRSQRILKCKTCVGMSISDDEKTLVIGSTHSIYVCKKKELNPETHQKLWETHKFDTRDPISTLLMYDNYVAVGDHEGKLLIYYNILNLEEPIIRIFHWHPQTFSALNFALEGSYILTGGREGVLVFWQIKTGNKQFLPRLGSPISKIGISRTNSLYAVLLENNSIKIIDAIDLKTKSEISGVQIGKDVAHRIPSIVHPITKNILFASQSLFSSTFLQSYDIIRDYQTYKTEVIRVSHLETLEKDGLEIPKPKITHISLSMDCLWMATVDEWELLNEYYDFHKENREIFLKFWKWDSPNKKWDLSTRIDSPHGLGKKVNGLNASPNEKKFCTIGNDGSLKLWKSKIKDKSRTIKTEMWICYKVIRYIQISNDPFNKNEVFCTTWTLDGSMIIVGYNKILLIVDERLGTIRHTINNLYIERILFVQALGTFIIVIAKKCILVWDILRATTKWYLNIPKIHHSLKDFHLAADHTNLLFAVSFNNSKEHNSKLYIFNVTSPIPIFLQQHPHKIIALNHIPSISFSSFTFLDLSGYFFTLTTKDSTFIKNIENDQTLAQEKEFKLSNIYGAISNEKTTISLPEDDLRSKVISIEALSLLYDKPTYTMPSLEFLLEETMKLIGEPPLERFSKTLDFKA</sequence>
<evidence type="ECO:0000256" key="2">
    <source>
        <dbReference type="ARBA" id="ARBA00022517"/>
    </source>
</evidence>
<dbReference type="GO" id="GO:0045943">
    <property type="term" value="P:positive regulation of transcription by RNA polymerase I"/>
    <property type="evidence" value="ECO:0007669"/>
    <property type="project" value="InterPro"/>
</dbReference>
<organism evidence="11 12">
    <name type="scientific">Pneumocystis jirovecii (strain RU7)</name>
    <name type="common">Human pneumocystis pneumonia agent</name>
    <dbReference type="NCBI Taxonomy" id="1408657"/>
    <lineage>
        <taxon>Eukaryota</taxon>
        <taxon>Fungi</taxon>
        <taxon>Dikarya</taxon>
        <taxon>Ascomycota</taxon>
        <taxon>Taphrinomycotina</taxon>
        <taxon>Pneumocystomycetes</taxon>
        <taxon>Pneumocystaceae</taxon>
        <taxon>Pneumocystis</taxon>
    </lineage>
</organism>
<dbReference type="PROSITE" id="PS50082">
    <property type="entry name" value="WD_REPEATS_2"/>
    <property type="match status" value="1"/>
</dbReference>
<dbReference type="PANTHER" id="PTHR44215:SF1">
    <property type="entry name" value="WD REPEAT-CONTAINING PROTEIN 75"/>
    <property type="match status" value="1"/>
</dbReference>
<dbReference type="InterPro" id="IPR057644">
    <property type="entry name" value="Beta-prop_WDR75_2nd"/>
</dbReference>
<comment type="subcellular location">
    <subcellularLocation>
        <location evidence="1">Nucleus</location>
        <location evidence="1">Nucleolus</location>
    </subcellularLocation>
</comment>
<comment type="caution">
    <text evidence="11">The sequence shown here is derived from an EMBL/GenBank/DDBJ whole genome shotgun (WGS) entry which is preliminary data.</text>
</comment>